<comment type="function">
    <text evidence="11">Component of the 9-1-1 cell-cycle checkpoint response complex that plays a major role in DNA repair. The 9-1-1 complex is recruited to DNA lesion upon damage by the RAD17-replication factor C (RFC) clamp loader complex. Acts then as a sliding clamp platform on DNA for several proteins involved in long-patch base excision repair (LP-BER). The 9-1-1 complex stimulates DNA polymerase beta (POLB) activity by increasing its affinity for the 3'-OH end of the primer-template and stabilizes POLB to those sites where LP-BER proceeds; endonuclease FEN1 cleavage activity on substrates with double, nick, or gap flaps of distinct sequences and lengths; and DNA ligase I (LIG1) on long-patch base excision repair substrates. The 9-1-1 complex is necessary for the recruitment of RHNO1 to sites of double-stranded breaks (DSB) occurring during the S phase. RAD9A possesses 3'-&gt;5' double stranded DNA exonuclease activity.</text>
</comment>
<reference evidence="16" key="3">
    <citation type="submission" date="2025-09" db="UniProtKB">
        <authorList>
            <consortium name="Ensembl"/>
        </authorList>
    </citation>
    <scope>IDENTIFICATION</scope>
    <source>
        <strain evidence="16">Guanapo</strain>
    </source>
</reference>
<dbReference type="AlphaFoldDB" id="A0A3P9PPD1"/>
<evidence type="ECO:0000256" key="2">
    <source>
        <dbReference type="ARBA" id="ARBA00004123"/>
    </source>
</evidence>
<keyword evidence="6" id="KW-0540">Nuclease</keyword>
<comment type="catalytic activity">
    <reaction evidence="1">
        <text>Exonucleolytic cleavage in the 3'- to 5'-direction to yield nucleoside 5'-phosphates.</text>
        <dbReference type="EC" id="3.1.11.2"/>
    </reaction>
</comment>
<feature type="region of interest" description="Disordered" evidence="14">
    <location>
        <begin position="275"/>
        <end position="320"/>
    </location>
</feature>
<evidence type="ECO:0000256" key="3">
    <source>
        <dbReference type="ARBA" id="ARBA00008494"/>
    </source>
</evidence>
<dbReference type="SUPFAM" id="SSF55979">
    <property type="entry name" value="DNA clamp"/>
    <property type="match status" value="1"/>
</dbReference>
<dbReference type="GeneTree" id="ENSGT00390000005767"/>
<name>A0A3P9PPD1_POERE</name>
<feature type="signal peptide" evidence="15">
    <location>
        <begin position="1"/>
        <end position="19"/>
    </location>
</feature>
<accession>A0A3P9PPD1</accession>
<evidence type="ECO:0000256" key="10">
    <source>
        <dbReference type="ARBA" id="ARBA00023242"/>
    </source>
</evidence>
<comment type="similarity">
    <text evidence="3">Belongs to the rad9 family.</text>
</comment>
<dbReference type="GO" id="GO:0008311">
    <property type="term" value="F:double-stranded DNA 3'-5' DNA exonuclease activity"/>
    <property type="evidence" value="ECO:0007669"/>
    <property type="project" value="UniProtKB-EC"/>
</dbReference>
<evidence type="ECO:0000256" key="8">
    <source>
        <dbReference type="ARBA" id="ARBA00022801"/>
    </source>
</evidence>
<dbReference type="Bgee" id="ENSPREG00000016000">
    <property type="expression patterns" value="Expressed in head and 1 other cell type or tissue"/>
</dbReference>
<sequence>MYGSVVLLLTINCVGVCFTALGKAIHALSRIGNELWLDPMVKGLALRSVNSAHSAYGCFLFSPMFFQQYSLESASKQGSDAIKCKLVMKSVLPLFRCLTSIERSVERCHISVSTATDRVIIQFFCRHGIIKTHNIHFQESEALQAVFDSHLCPNVLKAPARLLVDMVVHFPLFQEEITLSITPMKVTLRNYQKGGKGPMKTTYTEMSLHPNEFDYFQMGLDSDITFCLKELRGILSFAESRSLPVSIYLDVAGKPVCFSVEDMVLEATVLLATVTDSDSRDHSQPTEPPTPKTPRCPAQSVAVSQGPGSRSHTVPDELIPSSCGSPVISCPGSMSLPEIREPTCLSVESQECSSSSSSPASTKVCSLLFNALSSQQDGDGCAAQQPVLACYSDEEENTDYHPRSPSHRWLHPSLDFLLTPASHQERDRLDLTLDASSPTNDY</sequence>
<comment type="subcellular location">
    <subcellularLocation>
        <location evidence="2">Nucleus</location>
    </subcellularLocation>
</comment>
<reference evidence="17" key="1">
    <citation type="submission" date="2013-11" db="EMBL/GenBank/DDBJ databases">
        <title>The genomic landscape of the Guanapo guppy.</title>
        <authorList>
            <person name="Kuenstner A."/>
            <person name="Dreyer C."/>
        </authorList>
    </citation>
    <scope>NUCLEOTIDE SEQUENCE</scope>
    <source>
        <strain evidence="17">Guanapo</strain>
    </source>
</reference>
<organism evidence="16 17">
    <name type="scientific">Poecilia reticulata</name>
    <name type="common">Guppy</name>
    <name type="synonym">Acanthophacelus reticulatus</name>
    <dbReference type="NCBI Taxonomy" id="8081"/>
    <lineage>
        <taxon>Eukaryota</taxon>
        <taxon>Metazoa</taxon>
        <taxon>Chordata</taxon>
        <taxon>Craniata</taxon>
        <taxon>Vertebrata</taxon>
        <taxon>Euteleostomi</taxon>
        <taxon>Actinopterygii</taxon>
        <taxon>Neopterygii</taxon>
        <taxon>Teleostei</taxon>
        <taxon>Neoteleostei</taxon>
        <taxon>Acanthomorphata</taxon>
        <taxon>Ovalentaria</taxon>
        <taxon>Atherinomorphae</taxon>
        <taxon>Cyprinodontiformes</taxon>
        <taxon>Poeciliidae</taxon>
        <taxon>Poeciliinae</taxon>
        <taxon>Poecilia</taxon>
    </lineage>
</organism>
<dbReference type="EC" id="3.1.11.2" evidence="4"/>
<dbReference type="Gene3D" id="3.70.10.10">
    <property type="match status" value="1"/>
</dbReference>
<dbReference type="Ensembl" id="ENSPRET00000023962.1">
    <property type="protein sequence ID" value="ENSPREP00000023721.1"/>
    <property type="gene ID" value="ENSPREG00000016000.1"/>
</dbReference>
<evidence type="ECO:0000256" key="13">
    <source>
        <dbReference type="ARBA" id="ARBA00079896"/>
    </source>
</evidence>
<keyword evidence="17" id="KW-1185">Reference proteome</keyword>
<dbReference type="GO" id="GO:0031573">
    <property type="term" value="P:mitotic intra-S DNA damage checkpoint signaling"/>
    <property type="evidence" value="ECO:0007669"/>
    <property type="project" value="TreeGrafter"/>
</dbReference>
<evidence type="ECO:0000256" key="4">
    <source>
        <dbReference type="ARBA" id="ARBA00012115"/>
    </source>
</evidence>
<keyword evidence="9" id="KW-0269">Exonuclease</keyword>
<dbReference type="CDD" id="cd00577">
    <property type="entry name" value="PCNA"/>
    <property type="match status" value="1"/>
</dbReference>
<dbReference type="FunFam" id="3.70.10.10:FF:000005">
    <property type="entry name" value="Cell cycle checkpoint control protein"/>
    <property type="match status" value="1"/>
</dbReference>
<keyword evidence="5" id="KW-0597">Phosphoprotein</keyword>
<evidence type="ECO:0000256" key="9">
    <source>
        <dbReference type="ARBA" id="ARBA00022839"/>
    </source>
</evidence>
<evidence type="ECO:0000256" key="6">
    <source>
        <dbReference type="ARBA" id="ARBA00022722"/>
    </source>
</evidence>
<dbReference type="GO" id="GO:0030896">
    <property type="term" value="C:checkpoint clamp complex"/>
    <property type="evidence" value="ECO:0007669"/>
    <property type="project" value="InterPro"/>
</dbReference>
<dbReference type="PANTHER" id="PTHR15237">
    <property type="entry name" value="DNA REPAIR PROTEIN RAD9"/>
    <property type="match status" value="1"/>
</dbReference>
<dbReference type="GO" id="GO:0006281">
    <property type="term" value="P:DNA repair"/>
    <property type="evidence" value="ECO:0007669"/>
    <property type="project" value="TreeGrafter"/>
</dbReference>
<dbReference type="Proteomes" id="UP000242638">
    <property type="component" value="Unassembled WGS sequence"/>
</dbReference>
<evidence type="ECO:0000256" key="5">
    <source>
        <dbReference type="ARBA" id="ARBA00022553"/>
    </source>
</evidence>
<protein>
    <recommendedName>
        <fullName evidence="12">Cell cycle checkpoint control protein RAD9A</fullName>
        <ecNumber evidence="4">3.1.11.2</ecNumber>
    </recommendedName>
    <alternativeName>
        <fullName evidence="13">DNA repair exonuclease rad9 homolog A</fullName>
    </alternativeName>
</protein>
<reference evidence="16" key="2">
    <citation type="submission" date="2025-08" db="UniProtKB">
        <authorList>
            <consortium name="Ensembl"/>
        </authorList>
    </citation>
    <scope>IDENTIFICATION</scope>
    <source>
        <strain evidence="16">Guanapo</strain>
    </source>
</reference>
<keyword evidence="15" id="KW-0732">Signal</keyword>
<dbReference type="Pfam" id="PF04139">
    <property type="entry name" value="Rad9"/>
    <property type="match status" value="1"/>
</dbReference>
<dbReference type="GO" id="GO:0071479">
    <property type="term" value="P:cellular response to ionizing radiation"/>
    <property type="evidence" value="ECO:0007669"/>
    <property type="project" value="TreeGrafter"/>
</dbReference>
<keyword evidence="7" id="KW-0227">DNA damage</keyword>
<dbReference type="STRING" id="8081.ENSPREP00000023721"/>
<dbReference type="InterPro" id="IPR046938">
    <property type="entry name" value="DNA_clamp_sf"/>
</dbReference>
<evidence type="ECO:0000313" key="16">
    <source>
        <dbReference type="Ensembl" id="ENSPREP00000023721.1"/>
    </source>
</evidence>
<evidence type="ECO:0000256" key="7">
    <source>
        <dbReference type="ARBA" id="ARBA00022763"/>
    </source>
</evidence>
<dbReference type="InterPro" id="IPR007268">
    <property type="entry name" value="Rad9/Ddc1"/>
</dbReference>
<evidence type="ECO:0000313" key="17">
    <source>
        <dbReference type="Proteomes" id="UP000242638"/>
    </source>
</evidence>
<dbReference type="OMA" id="YFSLWEF"/>
<feature type="chain" id="PRO_5018065300" description="Cell cycle checkpoint control protein RAD9A" evidence="15">
    <location>
        <begin position="20"/>
        <end position="442"/>
    </location>
</feature>
<evidence type="ECO:0000256" key="14">
    <source>
        <dbReference type="SAM" id="MobiDB-lite"/>
    </source>
</evidence>
<keyword evidence="8" id="KW-0378">Hydrolase</keyword>
<evidence type="ECO:0000256" key="11">
    <source>
        <dbReference type="ARBA" id="ARBA00059283"/>
    </source>
</evidence>
<proteinExistence type="inferred from homology"/>
<evidence type="ECO:0000256" key="12">
    <source>
        <dbReference type="ARBA" id="ARBA00069752"/>
    </source>
</evidence>
<dbReference type="GO" id="GO:0000076">
    <property type="term" value="P:DNA replication checkpoint signaling"/>
    <property type="evidence" value="ECO:0007669"/>
    <property type="project" value="TreeGrafter"/>
</dbReference>
<evidence type="ECO:0000256" key="15">
    <source>
        <dbReference type="SAM" id="SignalP"/>
    </source>
</evidence>
<keyword evidence="10" id="KW-0539">Nucleus</keyword>
<dbReference type="PANTHER" id="PTHR15237:SF2">
    <property type="entry name" value="CELL CYCLE CHECKPOINT CONTROL PROTEIN RAD9B"/>
    <property type="match status" value="1"/>
</dbReference>
<evidence type="ECO:0000256" key="1">
    <source>
        <dbReference type="ARBA" id="ARBA00000493"/>
    </source>
</evidence>
<feature type="compositionally biased region" description="Polar residues" evidence="14">
    <location>
        <begin position="301"/>
        <end position="312"/>
    </location>
</feature>